<dbReference type="EMBL" id="CP042425">
    <property type="protein sequence ID" value="QEL16452.1"/>
    <property type="molecule type" value="Genomic_DNA"/>
</dbReference>
<protein>
    <submittedName>
        <fullName evidence="1">Uncharacterized protein</fullName>
    </submittedName>
</protein>
<sequence length="649" mass="72335">MFQAFSAAVHARFVEMSKRELYVVRVENLFEQYLAAFPAGADPIFRQRTVHDCQCCKQFVRRLGKLVNIVNGNVQTVWDVLDMPHPYREVAARMSGIVKAAPVQTVFRTKERKFGVDHNYDGKTNERYDHFYGEVADKHWNADPETKRGEQEAIFQVAKRGLSEIQSPHLDEVLDLIESNGLYRGEEHKPAVVGFKELLTKFNAAGKSDLFVWESLDNRNARFRNTVIGTLLVDLADGKDMDQAVKAFETKVAPMNYKRPTSVITQKMVEQAVQTLTDLGLGGAIYRRYARLSDVSVNDVLFVNNDTRARMKDGIAALLEGNVKKTAPNLDVATPVSADQFVKDVLTKAKTVEVFLKNHHAGNFVSLTGSDGPERLFKWDNAFAWSYDGDVTDSVKQRVKAAGGNVNAKLRVSLSWYNFDDLDLHAVTPDRKHVFFRDKMGILDVDMNAGRGQTRNAVENLAFNDLRDGTYAVHVHQYAQRETVDIGFSIEVEFAGVIHQFSYAPAVKQGKEVACFKLVVKGGKLVEVNPQEGLVGGSASQEKWGVKTETLVPVNSILYSPNHWGGSKAGQRHLIFALEGCKNPGATRGVFNEFLRGDLDRHRKVFEVLGSKTKCAFAEDQISGVGFTGGRNDSVTVVVDGRRAYALGF</sequence>
<keyword evidence="2" id="KW-1185">Reference proteome</keyword>
<evidence type="ECO:0000313" key="2">
    <source>
        <dbReference type="Proteomes" id="UP000324974"/>
    </source>
</evidence>
<evidence type="ECO:0000313" key="1">
    <source>
        <dbReference type="EMBL" id="QEL16452.1"/>
    </source>
</evidence>
<gene>
    <name evidence="1" type="ORF">PX52LOC_03406</name>
</gene>
<dbReference type="AlphaFoldDB" id="A0A5C1AFE9"/>
<dbReference type="OrthoDB" id="1090891at2"/>
<name>A0A5C1AFE9_9BACT</name>
<dbReference type="Proteomes" id="UP000324974">
    <property type="component" value="Chromosome"/>
</dbReference>
<reference evidence="2" key="1">
    <citation type="submission" date="2019-08" db="EMBL/GenBank/DDBJ databases">
        <title>Limnoglobus roseus gen. nov., sp. nov., a novel freshwater planctomycete with a giant genome from the family Gemmataceae.</title>
        <authorList>
            <person name="Kulichevskaya I.S."/>
            <person name="Naumoff D.G."/>
            <person name="Miroshnikov K."/>
            <person name="Ivanova A."/>
            <person name="Philippov D.A."/>
            <person name="Hakobyan A."/>
            <person name="Rijpstra I.C."/>
            <person name="Sinninghe Damste J.S."/>
            <person name="Liesack W."/>
            <person name="Dedysh S.N."/>
        </authorList>
    </citation>
    <scope>NUCLEOTIDE SEQUENCE [LARGE SCALE GENOMIC DNA]</scope>
    <source>
        <strain evidence="2">PX52</strain>
    </source>
</reference>
<accession>A0A5C1AFE9</accession>
<dbReference type="RefSeq" id="WP_149111180.1">
    <property type="nucleotide sequence ID" value="NZ_CP042425.1"/>
</dbReference>
<organism evidence="1 2">
    <name type="scientific">Limnoglobus roseus</name>
    <dbReference type="NCBI Taxonomy" id="2598579"/>
    <lineage>
        <taxon>Bacteria</taxon>
        <taxon>Pseudomonadati</taxon>
        <taxon>Planctomycetota</taxon>
        <taxon>Planctomycetia</taxon>
        <taxon>Gemmatales</taxon>
        <taxon>Gemmataceae</taxon>
        <taxon>Limnoglobus</taxon>
    </lineage>
</organism>
<dbReference type="KEGG" id="lrs:PX52LOC_03406"/>
<proteinExistence type="predicted"/>